<evidence type="ECO:0000256" key="1">
    <source>
        <dbReference type="SAM" id="Phobius"/>
    </source>
</evidence>
<gene>
    <name evidence="2" type="ORF">MNBD_ALPHA01-1827</name>
</gene>
<sequence>MKLYDIKYWLEDKTTFSVREVIRAASLIALMAMGLFALAALTFGGEYLSGISLESLLEQAGILDIGWMAGHQGLFLHEIQIIFMITFILEIFFIISRYMRGWKL</sequence>
<name>A0A3B0SDB2_9ZZZZ</name>
<dbReference type="EMBL" id="UOEJ01000156">
    <property type="protein sequence ID" value="VAW02023.1"/>
    <property type="molecule type" value="Genomic_DNA"/>
</dbReference>
<keyword evidence="1" id="KW-0472">Membrane</keyword>
<keyword evidence="1" id="KW-1133">Transmembrane helix</keyword>
<proteinExistence type="predicted"/>
<accession>A0A3B0SDB2</accession>
<evidence type="ECO:0000313" key="2">
    <source>
        <dbReference type="EMBL" id="VAW02023.1"/>
    </source>
</evidence>
<feature type="transmembrane region" description="Helical" evidence="1">
    <location>
        <begin position="21"/>
        <end position="43"/>
    </location>
</feature>
<reference evidence="2" key="1">
    <citation type="submission" date="2018-06" db="EMBL/GenBank/DDBJ databases">
        <authorList>
            <person name="Zhirakovskaya E."/>
        </authorList>
    </citation>
    <scope>NUCLEOTIDE SEQUENCE</scope>
</reference>
<dbReference type="AlphaFoldDB" id="A0A3B0SDB2"/>
<protein>
    <submittedName>
        <fullName evidence="2">Uncharacterized protein</fullName>
    </submittedName>
</protein>
<organism evidence="2">
    <name type="scientific">hydrothermal vent metagenome</name>
    <dbReference type="NCBI Taxonomy" id="652676"/>
    <lineage>
        <taxon>unclassified sequences</taxon>
        <taxon>metagenomes</taxon>
        <taxon>ecological metagenomes</taxon>
    </lineage>
</organism>
<feature type="transmembrane region" description="Helical" evidence="1">
    <location>
        <begin position="74"/>
        <end position="95"/>
    </location>
</feature>
<keyword evidence="1" id="KW-0812">Transmembrane</keyword>